<keyword evidence="7" id="KW-0479">Metal-binding</keyword>
<comment type="similarity">
    <text evidence="7">Belongs to the shikimate kinase family.</text>
</comment>
<keyword evidence="7" id="KW-0963">Cytoplasm</keyword>
<dbReference type="InterPro" id="IPR000623">
    <property type="entry name" value="Shikimate_kinase/TSH1"/>
</dbReference>
<gene>
    <name evidence="7" type="primary">aroK</name>
    <name evidence="8" type="ORF">FRY74_02060</name>
</gene>
<feature type="binding site" evidence="7">
    <location>
        <position position="19"/>
    </location>
    <ligand>
        <name>Mg(2+)</name>
        <dbReference type="ChEBI" id="CHEBI:18420"/>
    </ligand>
</feature>
<dbReference type="Gene3D" id="3.40.50.300">
    <property type="entry name" value="P-loop containing nucleotide triphosphate hydrolases"/>
    <property type="match status" value="1"/>
</dbReference>
<keyword evidence="5 7" id="KW-0067">ATP-binding</keyword>
<comment type="function">
    <text evidence="7">Catalyzes the specific phosphorylation of the 3-hydroxyl group of shikimic acid using ATP as a cosubstrate.</text>
</comment>
<evidence type="ECO:0000256" key="6">
    <source>
        <dbReference type="ARBA" id="ARBA00023141"/>
    </source>
</evidence>
<evidence type="ECO:0000256" key="7">
    <source>
        <dbReference type="HAMAP-Rule" id="MF_00109"/>
    </source>
</evidence>
<dbReference type="EMBL" id="VOOS01000001">
    <property type="protein sequence ID" value="TXB66991.1"/>
    <property type="molecule type" value="Genomic_DNA"/>
</dbReference>
<feature type="binding site" evidence="7">
    <location>
        <position position="84"/>
    </location>
    <ligand>
        <name>substrate</name>
    </ligand>
</feature>
<keyword evidence="3 7" id="KW-0547">Nucleotide-binding</keyword>
<dbReference type="PANTHER" id="PTHR21087">
    <property type="entry name" value="SHIKIMATE KINASE"/>
    <property type="match status" value="1"/>
</dbReference>
<reference evidence="8 9" key="1">
    <citation type="submission" date="2019-08" db="EMBL/GenBank/DDBJ databases">
        <title>Genome of Vicingus serpentipes NCIMB 15042.</title>
        <authorList>
            <person name="Bowman J.P."/>
        </authorList>
    </citation>
    <scope>NUCLEOTIDE SEQUENCE [LARGE SCALE GENOMIC DNA]</scope>
    <source>
        <strain evidence="8 9">NCIMB 15042</strain>
    </source>
</reference>
<keyword evidence="4 7" id="KW-0418">Kinase</keyword>
<evidence type="ECO:0000256" key="1">
    <source>
        <dbReference type="ARBA" id="ARBA00022605"/>
    </source>
</evidence>
<dbReference type="InterPro" id="IPR031322">
    <property type="entry name" value="Shikimate/glucono_kinase"/>
</dbReference>
<keyword evidence="2 7" id="KW-0808">Transferase</keyword>
<comment type="subunit">
    <text evidence="7">Monomer.</text>
</comment>
<keyword evidence="9" id="KW-1185">Reference proteome</keyword>
<comment type="cofactor">
    <cofactor evidence="7">
        <name>Mg(2+)</name>
        <dbReference type="ChEBI" id="CHEBI:18420"/>
    </cofactor>
    <text evidence="7">Binds 1 Mg(2+) ion per subunit.</text>
</comment>
<evidence type="ECO:0000313" key="8">
    <source>
        <dbReference type="EMBL" id="TXB66991.1"/>
    </source>
</evidence>
<dbReference type="GO" id="GO:0000287">
    <property type="term" value="F:magnesium ion binding"/>
    <property type="evidence" value="ECO:0007669"/>
    <property type="project" value="UniProtKB-UniRule"/>
</dbReference>
<dbReference type="GO" id="GO:0005524">
    <property type="term" value="F:ATP binding"/>
    <property type="evidence" value="ECO:0007669"/>
    <property type="project" value="UniProtKB-UniRule"/>
</dbReference>
<comment type="caution">
    <text evidence="7">Lacks conserved residue(s) required for the propagation of feature annotation.</text>
</comment>
<dbReference type="PRINTS" id="PR01100">
    <property type="entry name" value="SHIKIMTKNASE"/>
</dbReference>
<accession>A0A5C6RXF3</accession>
<dbReference type="GO" id="GO:0005829">
    <property type="term" value="C:cytosol"/>
    <property type="evidence" value="ECO:0007669"/>
    <property type="project" value="TreeGrafter"/>
</dbReference>
<dbReference type="OrthoDB" id="9800332at2"/>
<dbReference type="AlphaFoldDB" id="A0A5C6RXF3"/>
<dbReference type="GO" id="GO:0009073">
    <property type="term" value="P:aromatic amino acid family biosynthetic process"/>
    <property type="evidence" value="ECO:0007669"/>
    <property type="project" value="UniProtKB-KW"/>
</dbReference>
<dbReference type="GO" id="GO:0009423">
    <property type="term" value="P:chorismate biosynthetic process"/>
    <property type="evidence" value="ECO:0007669"/>
    <property type="project" value="UniProtKB-UniRule"/>
</dbReference>
<proteinExistence type="inferred from homology"/>
<evidence type="ECO:0000313" key="9">
    <source>
        <dbReference type="Proteomes" id="UP000321721"/>
    </source>
</evidence>
<comment type="pathway">
    <text evidence="7">Metabolic intermediate biosynthesis; chorismate biosynthesis; chorismate from D-erythrose 4-phosphate and phosphoenolpyruvate: step 5/7.</text>
</comment>
<evidence type="ECO:0000256" key="4">
    <source>
        <dbReference type="ARBA" id="ARBA00022777"/>
    </source>
</evidence>
<dbReference type="RefSeq" id="WP_147098122.1">
    <property type="nucleotide sequence ID" value="NZ_VOOS01000001.1"/>
</dbReference>
<evidence type="ECO:0000256" key="3">
    <source>
        <dbReference type="ARBA" id="ARBA00022741"/>
    </source>
</evidence>
<feature type="binding site" evidence="7">
    <location>
        <begin position="15"/>
        <end position="20"/>
    </location>
    <ligand>
        <name>ATP</name>
        <dbReference type="ChEBI" id="CHEBI:30616"/>
    </ligand>
</feature>
<dbReference type="CDD" id="cd00464">
    <property type="entry name" value="SK"/>
    <property type="match status" value="1"/>
</dbReference>
<feature type="binding site" evidence="7">
    <location>
        <position position="145"/>
    </location>
    <ligand>
        <name>substrate</name>
    </ligand>
</feature>
<dbReference type="GO" id="GO:0008652">
    <property type="term" value="P:amino acid biosynthetic process"/>
    <property type="evidence" value="ECO:0007669"/>
    <property type="project" value="UniProtKB-KW"/>
</dbReference>
<keyword evidence="7" id="KW-0460">Magnesium</keyword>
<evidence type="ECO:0000256" key="2">
    <source>
        <dbReference type="ARBA" id="ARBA00022679"/>
    </source>
</evidence>
<name>A0A5C6RXF3_9FLAO</name>
<dbReference type="GO" id="GO:0004765">
    <property type="term" value="F:shikimate kinase activity"/>
    <property type="evidence" value="ECO:0007669"/>
    <property type="project" value="UniProtKB-UniRule"/>
</dbReference>
<dbReference type="Proteomes" id="UP000321721">
    <property type="component" value="Unassembled WGS sequence"/>
</dbReference>
<comment type="subcellular location">
    <subcellularLocation>
        <location evidence="7">Cytoplasm</location>
    </subcellularLocation>
</comment>
<keyword evidence="1 7" id="KW-0028">Amino-acid biosynthesis</keyword>
<dbReference type="EC" id="2.7.1.71" evidence="7"/>
<feature type="binding site" evidence="7">
    <location>
        <position position="61"/>
    </location>
    <ligand>
        <name>substrate</name>
    </ligand>
</feature>
<feature type="binding site" evidence="7">
    <location>
        <position position="37"/>
    </location>
    <ligand>
        <name>substrate</name>
    </ligand>
</feature>
<dbReference type="Pfam" id="PF01202">
    <property type="entry name" value="SKI"/>
    <property type="match status" value="1"/>
</dbReference>
<protein>
    <recommendedName>
        <fullName evidence="7">Shikimate kinase</fullName>
        <shortName evidence="7">SK</shortName>
        <ecNumber evidence="7">2.7.1.71</ecNumber>
    </recommendedName>
</protein>
<dbReference type="InterPro" id="IPR027417">
    <property type="entry name" value="P-loop_NTPase"/>
</dbReference>
<sequence>MKLIQHKIFLLGFMGCGKSTLGKKLANKLGFQFFDLDKCIEEKVQMSITDIFKTKGEEQFRKLESDELINILNSNDNYVVALGGGAPCFNENMDLINNSGTSIYLKYNEGILASRLINAKAERPLIVNKTKEELIDFIAKLLKEREQYYLKSKLVIEGTNITVNEVTDLLFKDS</sequence>
<dbReference type="UniPathway" id="UPA00053">
    <property type="reaction ID" value="UER00088"/>
</dbReference>
<dbReference type="SUPFAM" id="SSF52540">
    <property type="entry name" value="P-loop containing nucleoside triphosphate hydrolases"/>
    <property type="match status" value="1"/>
</dbReference>
<comment type="caution">
    <text evidence="8">The sequence shown here is derived from an EMBL/GenBank/DDBJ whole genome shotgun (WGS) entry which is preliminary data.</text>
</comment>
<feature type="binding site" evidence="7">
    <location>
        <position position="123"/>
    </location>
    <ligand>
        <name>ATP</name>
        <dbReference type="ChEBI" id="CHEBI:30616"/>
    </ligand>
</feature>
<comment type="catalytic activity">
    <reaction evidence="7">
        <text>shikimate + ATP = 3-phosphoshikimate + ADP + H(+)</text>
        <dbReference type="Rhea" id="RHEA:13121"/>
        <dbReference type="ChEBI" id="CHEBI:15378"/>
        <dbReference type="ChEBI" id="CHEBI:30616"/>
        <dbReference type="ChEBI" id="CHEBI:36208"/>
        <dbReference type="ChEBI" id="CHEBI:145989"/>
        <dbReference type="ChEBI" id="CHEBI:456216"/>
        <dbReference type="EC" id="2.7.1.71"/>
    </reaction>
</comment>
<keyword evidence="6 7" id="KW-0057">Aromatic amino acid biosynthesis</keyword>
<evidence type="ECO:0000256" key="5">
    <source>
        <dbReference type="ARBA" id="ARBA00022840"/>
    </source>
</evidence>
<dbReference type="PANTHER" id="PTHR21087:SF16">
    <property type="entry name" value="SHIKIMATE KINASE 1, CHLOROPLASTIC"/>
    <property type="match status" value="1"/>
</dbReference>
<dbReference type="HAMAP" id="MF_00109">
    <property type="entry name" value="Shikimate_kinase"/>
    <property type="match status" value="1"/>
</dbReference>
<organism evidence="8 9">
    <name type="scientific">Vicingus serpentipes</name>
    <dbReference type="NCBI Taxonomy" id="1926625"/>
    <lineage>
        <taxon>Bacteria</taxon>
        <taxon>Pseudomonadati</taxon>
        <taxon>Bacteroidota</taxon>
        <taxon>Flavobacteriia</taxon>
        <taxon>Flavobacteriales</taxon>
        <taxon>Vicingaceae</taxon>
        <taxon>Vicingus</taxon>
    </lineage>
</organism>